<evidence type="ECO:0000313" key="5">
    <source>
        <dbReference type="EMBL" id="CAD5118535.1"/>
    </source>
</evidence>
<dbReference type="SUPFAM" id="SSF52833">
    <property type="entry name" value="Thioredoxin-like"/>
    <property type="match status" value="1"/>
</dbReference>
<proteinExistence type="predicted"/>
<evidence type="ECO:0000256" key="2">
    <source>
        <dbReference type="SAM" id="Coils"/>
    </source>
</evidence>
<dbReference type="Gene3D" id="3.40.30.10">
    <property type="entry name" value="Glutaredoxin"/>
    <property type="match status" value="1"/>
</dbReference>
<dbReference type="CDD" id="cd02989">
    <property type="entry name" value="Phd_like_TxnDC9"/>
    <property type="match status" value="1"/>
</dbReference>
<dbReference type="EMBL" id="CAJFCJ010000009">
    <property type="protein sequence ID" value="CAD5118535.1"/>
    <property type="molecule type" value="Genomic_DNA"/>
</dbReference>
<evidence type="ECO:0000256" key="1">
    <source>
        <dbReference type="ARBA" id="ARBA00026148"/>
    </source>
</evidence>
<feature type="domain" description="Thioredoxin" evidence="4">
    <location>
        <begin position="76"/>
        <end position="156"/>
    </location>
</feature>
<evidence type="ECO:0000259" key="4">
    <source>
        <dbReference type="Pfam" id="PF00085"/>
    </source>
</evidence>
<keyword evidence="2" id="KW-0175">Coiled coil</keyword>
<protein>
    <recommendedName>
        <fullName evidence="1">Thioredoxin domain-containing protein 9</fullName>
    </recommendedName>
</protein>
<dbReference type="AlphaFoldDB" id="A0A7I8VQM2"/>
<dbReference type="PANTHER" id="PTHR21148">
    <property type="entry name" value="THIOREDOXIN DOMAIN-CONTAINING PROTEIN 9"/>
    <property type="match status" value="1"/>
</dbReference>
<accession>A0A7I8VQM2</accession>
<comment type="caution">
    <text evidence="5">The sequence shown here is derived from an EMBL/GenBank/DDBJ whole genome shotgun (WGS) entry which is preliminary data.</text>
</comment>
<feature type="region of interest" description="Disordered" evidence="3">
    <location>
        <begin position="187"/>
        <end position="224"/>
    </location>
</feature>
<name>A0A7I8VQM2_9ANNE</name>
<keyword evidence="6" id="KW-1185">Reference proteome</keyword>
<feature type="compositionally biased region" description="Acidic residues" evidence="3">
    <location>
        <begin position="214"/>
        <end position="224"/>
    </location>
</feature>
<dbReference type="InterPro" id="IPR013766">
    <property type="entry name" value="Thioredoxin_domain"/>
</dbReference>
<evidence type="ECO:0000256" key="3">
    <source>
        <dbReference type="SAM" id="MobiDB-lite"/>
    </source>
</evidence>
<dbReference type="Pfam" id="PF00085">
    <property type="entry name" value="Thioredoxin"/>
    <property type="match status" value="1"/>
</dbReference>
<dbReference type="InterPro" id="IPR036249">
    <property type="entry name" value="Thioredoxin-like_sf"/>
</dbReference>
<organism evidence="5 6">
    <name type="scientific">Dimorphilus gyrociliatus</name>
    <dbReference type="NCBI Taxonomy" id="2664684"/>
    <lineage>
        <taxon>Eukaryota</taxon>
        <taxon>Metazoa</taxon>
        <taxon>Spiralia</taxon>
        <taxon>Lophotrochozoa</taxon>
        <taxon>Annelida</taxon>
        <taxon>Polychaeta</taxon>
        <taxon>Polychaeta incertae sedis</taxon>
        <taxon>Dinophilidae</taxon>
        <taxon>Dimorphilus</taxon>
    </lineage>
</organism>
<sequence length="224" mass="25667">MAADQASQIIQNQLEQVAKVVEQQVDAEIERLDKLDENDLESIRKQRIAQMKKMQEMKANWKQLGHGEYSELAEEKEFFEVGKQSKNAVCHFYRDSAERCKIVDKHLRILAAKHLECRFVKINAEKAPFLAERLKIRVIPTLCLIKDSKTKDYIVGFDDLGGRDDFSTEMMEWRIAQAQVINYSGDLLTPPDQPKKSTKIIGVSKKGKTIRGGDDDDDSSDDDY</sequence>
<dbReference type="Proteomes" id="UP000549394">
    <property type="component" value="Unassembled WGS sequence"/>
</dbReference>
<feature type="coiled-coil region" evidence="2">
    <location>
        <begin position="18"/>
        <end position="60"/>
    </location>
</feature>
<gene>
    <name evidence="5" type="ORF">DGYR_LOCUS6894</name>
</gene>
<dbReference type="OrthoDB" id="10257948at2759"/>
<reference evidence="5 6" key="1">
    <citation type="submission" date="2020-08" db="EMBL/GenBank/DDBJ databases">
        <authorList>
            <person name="Hejnol A."/>
        </authorList>
    </citation>
    <scope>NUCLEOTIDE SEQUENCE [LARGE SCALE GENOMIC DNA]</scope>
</reference>
<evidence type="ECO:0000313" key="6">
    <source>
        <dbReference type="Proteomes" id="UP000549394"/>
    </source>
</evidence>